<accession>A0A504YSK6</accession>
<feature type="coiled-coil region" evidence="3">
    <location>
        <begin position="573"/>
        <end position="667"/>
    </location>
</feature>
<feature type="compositionally biased region" description="Polar residues" evidence="4">
    <location>
        <begin position="93"/>
        <end position="121"/>
    </location>
</feature>
<evidence type="ECO:0000256" key="4">
    <source>
        <dbReference type="SAM" id="MobiDB-lite"/>
    </source>
</evidence>
<dbReference type="SUPFAM" id="SSF47576">
    <property type="entry name" value="Calponin-homology domain, CH-domain"/>
    <property type="match status" value="1"/>
</dbReference>
<comment type="similarity">
    <text evidence="1">Belongs to the cytospin-A family.</text>
</comment>
<dbReference type="Gene3D" id="1.20.5.1000">
    <property type="entry name" value="arf6 gtpase in complex with a specific effector, jip4"/>
    <property type="match status" value="1"/>
</dbReference>
<evidence type="ECO:0000313" key="6">
    <source>
        <dbReference type="EMBL" id="TPP65142.1"/>
    </source>
</evidence>
<evidence type="ECO:0000256" key="2">
    <source>
        <dbReference type="ARBA" id="ARBA00023054"/>
    </source>
</evidence>
<evidence type="ECO:0000313" key="7">
    <source>
        <dbReference type="Proteomes" id="UP000316759"/>
    </source>
</evidence>
<evidence type="ECO:0000256" key="3">
    <source>
        <dbReference type="SAM" id="Coils"/>
    </source>
</evidence>
<comment type="caution">
    <text evidence="6">The sequence shown here is derived from an EMBL/GenBank/DDBJ whole genome shotgun (WGS) entry which is preliminary data.</text>
</comment>
<feature type="compositionally biased region" description="Polar residues" evidence="4">
    <location>
        <begin position="1083"/>
        <end position="1099"/>
    </location>
</feature>
<dbReference type="FunFam" id="1.10.418.10:FF:000020">
    <property type="entry name" value="Cytospin-A isoform 1"/>
    <property type="match status" value="1"/>
</dbReference>
<feature type="region of interest" description="Disordered" evidence="4">
    <location>
        <begin position="277"/>
        <end position="301"/>
    </location>
</feature>
<dbReference type="InterPro" id="IPR001715">
    <property type="entry name" value="CH_dom"/>
</dbReference>
<dbReference type="AlphaFoldDB" id="A0A504YSK6"/>
<sequence>MSSGSRLKNAVASLSNAHMSSFSSSIDSICKIPSEMNTKTSGNVSVVLSTQQPKAEVRLRAQTKSNDVFVRPVSQSSSRTQSVSSTADRNLKKSSSYQNLKSTSANKIQGNHSTVDSQNGKSAKRLQLHSSKRQHGSAANLPEVCSNTRGGTCSEPRFQSHLASFDSQSSHRISVNSDLLSRVEKEKKQYESRISELTQITETRKMEIEKLNFEIRRAKEELAKATQMADESRQEANHFKARLNELENGCSREDDQANTYNPSQGEKATQIPLSAVRKPVSVTHSPPESLGTTTRLTPGGATTGLTGTVTVSSVSSDFNDPVIFDFGNIDNTLDYTSRFRTGVISKIESNRRQATSTGVSVATLQGRLLQMEEANYTTNEELQATLQELWDLQRSVDEAHEEAHSLAFERAILLEALSTQTTKLEHCRFQIEQLKHLLLTDRRAQTVGSRENHFCELYASIEQEKQVLLTQNNDLAQSSDSLARECRILTEKAAQLQDNFDALEAEHASLKGAYDTVSGELKALKVKQNEDTGAEMFRPLDEPQDIYVNGHQATENRLVKVGQRCSVCNTDFSSENRSKLSELTKDLAELQERYELLQAERERETTEWRLYERDLLKTVQVADGIKSESEAEAERLVSENESLRQQVDKLQKDNNVLTTDLSILKEKLARVSTTKVEDEMRLSAPVVLHDKSTRKSELLLESLDAPTAEHMAPEKDLGLPGFPVVSLAATPNNANAPPNCRFSSRPSLTETTYSGRAASSLNPYIHHRPGFTPSSQMHNYSHVSPGGPGRPIPITTGTTVRSLIQSIENQVKAVQHQKRGIASKTPTTITPNSSPSGLLIFSHNNTSANGPVPSSTATNGAGNRVGLSQCPRMLSPTAYGDTTCGPSRSKTNGVALSPTIKSTGPPSGTPKCKVRVTINDPCSRTPSSGPKFQCNENSSAPGGPQSGPPPINSNSPSDLSVNSGELLCNATDLNPLLSDSAPARNKDSGPHSMLIRSTDSVIAGNRPFSPPRLVSSRKTLDVDVSPTGLNAPLSPTESDSAKTLPHAGQSERHPLRRYSSVTEADSKVRKASSGVAFCRPLETNNTTTSATNLKPNMSEPNGAAEAPSTSAVSSGFVSALHTWQDPLQELARRTQAGSKRNALLRWCQSRVAGYPGVQVTNFSSSWNNGLALCALLHTYLPSQIPWKELVSANNSPVDKRRCFELAFSVAESAGVPTTLQLHDMLNMERPDWNTVMSYITSIYRHFEVDSLSGHAPPSNITHVVSGTVE</sequence>
<feature type="compositionally biased region" description="Basic residues" evidence="4">
    <location>
        <begin position="122"/>
        <end position="135"/>
    </location>
</feature>
<feature type="compositionally biased region" description="Low complexity" evidence="4">
    <location>
        <begin position="289"/>
        <end position="301"/>
    </location>
</feature>
<dbReference type="PANTHER" id="PTHR23167">
    <property type="entry name" value="CALPONIN HOMOLOGY DOMAIN-CONTAINING PROTEIN DDB_G0272472-RELATED"/>
    <property type="match status" value="1"/>
</dbReference>
<organism evidence="6 7">
    <name type="scientific">Fasciola gigantica</name>
    <name type="common">Giant liver fluke</name>
    <dbReference type="NCBI Taxonomy" id="46835"/>
    <lineage>
        <taxon>Eukaryota</taxon>
        <taxon>Metazoa</taxon>
        <taxon>Spiralia</taxon>
        <taxon>Lophotrochozoa</taxon>
        <taxon>Platyhelminthes</taxon>
        <taxon>Trematoda</taxon>
        <taxon>Digenea</taxon>
        <taxon>Plagiorchiida</taxon>
        <taxon>Echinostomata</taxon>
        <taxon>Echinostomatoidea</taxon>
        <taxon>Fasciolidae</taxon>
        <taxon>Fasciola</taxon>
    </lineage>
</organism>
<feature type="coiled-coil region" evidence="3">
    <location>
        <begin position="180"/>
        <end position="249"/>
    </location>
</feature>
<evidence type="ECO:0000259" key="5">
    <source>
        <dbReference type="PROSITE" id="PS50021"/>
    </source>
</evidence>
<feature type="region of interest" description="Disordered" evidence="4">
    <location>
        <begin position="976"/>
        <end position="1065"/>
    </location>
</feature>
<dbReference type="InterPro" id="IPR036872">
    <property type="entry name" value="CH_dom_sf"/>
</dbReference>
<feature type="region of interest" description="Disordered" evidence="4">
    <location>
        <begin position="879"/>
        <end position="963"/>
    </location>
</feature>
<dbReference type="OrthoDB" id="21607at2759"/>
<gene>
    <name evidence="6" type="ORF">FGIG_00478</name>
</gene>
<feature type="domain" description="Calponin-homology (CH)" evidence="5">
    <location>
        <begin position="1137"/>
        <end position="1247"/>
    </location>
</feature>
<name>A0A504YSK6_FASGI</name>
<reference evidence="6 7" key="1">
    <citation type="submission" date="2019-04" db="EMBL/GenBank/DDBJ databases">
        <title>Annotation for the trematode Fasciola gigantica.</title>
        <authorList>
            <person name="Choi Y.-J."/>
        </authorList>
    </citation>
    <scope>NUCLEOTIDE SEQUENCE [LARGE SCALE GENOMIC DNA]</scope>
    <source>
        <strain evidence="6">Uganda_cow_1</strain>
    </source>
</reference>
<feature type="compositionally biased region" description="Low complexity" evidence="4">
    <location>
        <begin position="73"/>
        <end position="86"/>
    </location>
</feature>
<feature type="region of interest" description="Disordered" evidence="4">
    <location>
        <begin position="68"/>
        <end position="143"/>
    </location>
</feature>
<dbReference type="Gene3D" id="1.10.418.10">
    <property type="entry name" value="Calponin-like domain"/>
    <property type="match status" value="1"/>
</dbReference>
<dbReference type="PROSITE" id="PS50021">
    <property type="entry name" value="CH"/>
    <property type="match status" value="1"/>
</dbReference>
<dbReference type="EMBL" id="SUNJ01003580">
    <property type="protein sequence ID" value="TPP65142.1"/>
    <property type="molecule type" value="Genomic_DNA"/>
</dbReference>
<dbReference type="PANTHER" id="PTHR23167:SF69">
    <property type="entry name" value="FI18193P1"/>
    <property type="match status" value="1"/>
</dbReference>
<keyword evidence="2 3" id="KW-0175">Coiled coil</keyword>
<dbReference type="InterPro" id="IPR050540">
    <property type="entry name" value="F-actin_Monoox_Mical"/>
</dbReference>
<dbReference type="Proteomes" id="UP000316759">
    <property type="component" value="Unassembled WGS sequence"/>
</dbReference>
<dbReference type="Pfam" id="PF00307">
    <property type="entry name" value="CH"/>
    <property type="match status" value="1"/>
</dbReference>
<feature type="compositionally biased region" description="Polar residues" evidence="4">
    <location>
        <begin position="884"/>
        <end position="906"/>
    </location>
</feature>
<keyword evidence="7" id="KW-1185">Reference proteome</keyword>
<protein>
    <submittedName>
        <fullName evidence="6">Cytospin-A</fullName>
    </submittedName>
</protein>
<dbReference type="SMART" id="SM00033">
    <property type="entry name" value="CH"/>
    <property type="match status" value="1"/>
</dbReference>
<dbReference type="STRING" id="46835.A0A504YSK6"/>
<evidence type="ECO:0000256" key="1">
    <source>
        <dbReference type="ARBA" id="ARBA00009452"/>
    </source>
</evidence>
<feature type="compositionally biased region" description="Polar residues" evidence="4">
    <location>
        <begin position="920"/>
        <end position="936"/>
    </location>
</feature>
<feature type="region of interest" description="Disordered" evidence="4">
    <location>
        <begin position="1083"/>
        <end position="1109"/>
    </location>
</feature>
<proteinExistence type="inferred from homology"/>
<feature type="coiled-coil region" evidence="3">
    <location>
        <begin position="479"/>
        <end position="513"/>
    </location>
</feature>